<keyword evidence="3" id="KW-0548">Nucleotidyltransferase</keyword>
<dbReference type="InterPro" id="IPR051083">
    <property type="entry name" value="GrpII_Intron_Splice-Mob/Def"/>
</dbReference>
<keyword evidence="3" id="KW-0695">RNA-directed DNA polymerase</keyword>
<dbReference type="Proteomes" id="UP001589865">
    <property type="component" value="Unassembled WGS sequence"/>
</dbReference>
<dbReference type="PANTHER" id="PTHR34047">
    <property type="entry name" value="NUCLEAR INTRON MATURASE 1, MITOCHONDRIAL-RELATED"/>
    <property type="match status" value="1"/>
</dbReference>
<dbReference type="Pfam" id="PF00078">
    <property type="entry name" value="RVT_1"/>
    <property type="match status" value="1"/>
</dbReference>
<comment type="similarity">
    <text evidence="1">Belongs to the bacterial reverse transcriptase family.</text>
</comment>
<comment type="caution">
    <text evidence="3">The sequence shown here is derived from an EMBL/GenBank/DDBJ whole genome shotgun (WGS) entry which is preliminary data.</text>
</comment>
<reference evidence="3 4" key="1">
    <citation type="submission" date="2024-09" db="EMBL/GenBank/DDBJ databases">
        <authorList>
            <person name="Sun Q."/>
            <person name="Mori K."/>
        </authorList>
    </citation>
    <scope>NUCLEOTIDE SEQUENCE [LARGE SCALE GENOMIC DNA]</scope>
    <source>
        <strain evidence="3 4">TBRC 5777</strain>
    </source>
</reference>
<evidence type="ECO:0000256" key="1">
    <source>
        <dbReference type="ARBA" id="ARBA00034120"/>
    </source>
</evidence>
<proteinExistence type="inferred from homology"/>
<accession>A0ABV6JUU5</accession>
<sequence>MRTTRALLAAWQAVETSARTSGNPEVRAQVDAIRGELPGFLRELQSDLRQGKPIFDPQQGYAKRKKPGSDARRGIVVAPLRNRVVQRAMLDVLQTREPKIRQRLGGLPELVETPTSVGGIPERGPPDAVRLIQAAMQAGARYFVRSDISDFFTRIPRPPILDQVRQETGDAAFATMLGAALRTDLANEAELRERGWLHYFPDATTGVPQGSSLSAWCGNLLLHDFDRALNTAGTVTVRYIDDFVVLAQDRRTAQRAFQQGLQMLKARGLSARDPFAGDDPKAAHGTTATGFDFLSFALRPGYVAPSRAAKASLLKMVEDTIKQARQTMDSGVLDHRSRERCYAQTLTLLDDQVRGWGHAFRETNNRVEFHQLDERIDQELRRFEDWFQRRRRTVGDERRARRLLGVAILADTPAAGVGRSKKTLP</sequence>
<gene>
    <name evidence="3" type="ORF">ACFFGY_14755</name>
</gene>
<dbReference type="InterPro" id="IPR043502">
    <property type="entry name" value="DNA/RNA_pol_sf"/>
</dbReference>
<keyword evidence="4" id="KW-1185">Reference proteome</keyword>
<dbReference type="InterPro" id="IPR000477">
    <property type="entry name" value="RT_dom"/>
</dbReference>
<name>A0ABV6JUU5_9PROT</name>
<evidence type="ECO:0000259" key="2">
    <source>
        <dbReference type="PROSITE" id="PS50878"/>
    </source>
</evidence>
<dbReference type="RefSeq" id="WP_377045261.1">
    <property type="nucleotide sequence ID" value="NZ_JBHLUN010000010.1"/>
</dbReference>
<organism evidence="3 4">
    <name type="scientific">Roseomonas elaeocarpi</name>
    <dbReference type="NCBI Taxonomy" id="907779"/>
    <lineage>
        <taxon>Bacteria</taxon>
        <taxon>Pseudomonadati</taxon>
        <taxon>Pseudomonadota</taxon>
        <taxon>Alphaproteobacteria</taxon>
        <taxon>Acetobacterales</taxon>
        <taxon>Roseomonadaceae</taxon>
        <taxon>Roseomonas</taxon>
    </lineage>
</organism>
<dbReference type="SUPFAM" id="SSF56672">
    <property type="entry name" value="DNA/RNA polymerases"/>
    <property type="match status" value="1"/>
</dbReference>
<protein>
    <submittedName>
        <fullName evidence="3">Reverse transcriptase domain-containing protein</fullName>
    </submittedName>
</protein>
<keyword evidence="3" id="KW-0808">Transferase</keyword>
<feature type="domain" description="Reverse transcriptase" evidence="2">
    <location>
        <begin position="44"/>
        <end position="298"/>
    </location>
</feature>
<dbReference type="PANTHER" id="PTHR34047:SF8">
    <property type="entry name" value="PROTEIN YKFC"/>
    <property type="match status" value="1"/>
</dbReference>
<dbReference type="GO" id="GO:0003964">
    <property type="term" value="F:RNA-directed DNA polymerase activity"/>
    <property type="evidence" value="ECO:0007669"/>
    <property type="project" value="UniProtKB-KW"/>
</dbReference>
<evidence type="ECO:0000313" key="3">
    <source>
        <dbReference type="EMBL" id="MFC0409509.1"/>
    </source>
</evidence>
<dbReference type="EMBL" id="JBHLUN010000010">
    <property type="protein sequence ID" value="MFC0409509.1"/>
    <property type="molecule type" value="Genomic_DNA"/>
</dbReference>
<dbReference type="PROSITE" id="PS50878">
    <property type="entry name" value="RT_POL"/>
    <property type="match status" value="1"/>
</dbReference>
<evidence type="ECO:0000313" key="4">
    <source>
        <dbReference type="Proteomes" id="UP001589865"/>
    </source>
</evidence>